<reference evidence="2" key="1">
    <citation type="journal article" date="2022" name="bioRxiv">
        <title>Sequencing and chromosome-scale assembly of the giantPleurodeles waltlgenome.</title>
        <authorList>
            <person name="Brown T."/>
            <person name="Elewa A."/>
            <person name="Iarovenko S."/>
            <person name="Subramanian E."/>
            <person name="Araus A.J."/>
            <person name="Petzold A."/>
            <person name="Susuki M."/>
            <person name="Suzuki K.-i.T."/>
            <person name="Hayashi T."/>
            <person name="Toyoda A."/>
            <person name="Oliveira C."/>
            <person name="Osipova E."/>
            <person name="Leigh N.D."/>
            <person name="Simon A."/>
            <person name="Yun M.H."/>
        </authorList>
    </citation>
    <scope>NUCLEOTIDE SEQUENCE</scope>
    <source>
        <strain evidence="2">20211129_DDA</strain>
        <tissue evidence="2">Liver</tissue>
    </source>
</reference>
<dbReference type="EMBL" id="JANPWB010000006">
    <property type="protein sequence ID" value="KAJ1179046.1"/>
    <property type="molecule type" value="Genomic_DNA"/>
</dbReference>
<gene>
    <name evidence="2" type="ORF">NDU88_004285</name>
</gene>
<dbReference type="AlphaFoldDB" id="A0AAV7TS17"/>
<feature type="region of interest" description="Disordered" evidence="1">
    <location>
        <begin position="78"/>
        <end position="100"/>
    </location>
</feature>
<proteinExistence type="predicted"/>
<evidence type="ECO:0000313" key="2">
    <source>
        <dbReference type="EMBL" id="KAJ1179046.1"/>
    </source>
</evidence>
<feature type="compositionally biased region" description="Polar residues" evidence="1">
    <location>
        <begin position="78"/>
        <end position="88"/>
    </location>
</feature>
<dbReference type="Proteomes" id="UP001066276">
    <property type="component" value="Chromosome 3_2"/>
</dbReference>
<protein>
    <submittedName>
        <fullName evidence="2">Uncharacterized protein</fullName>
    </submittedName>
</protein>
<organism evidence="2 3">
    <name type="scientific">Pleurodeles waltl</name>
    <name type="common">Iberian ribbed newt</name>
    <dbReference type="NCBI Taxonomy" id="8319"/>
    <lineage>
        <taxon>Eukaryota</taxon>
        <taxon>Metazoa</taxon>
        <taxon>Chordata</taxon>
        <taxon>Craniata</taxon>
        <taxon>Vertebrata</taxon>
        <taxon>Euteleostomi</taxon>
        <taxon>Amphibia</taxon>
        <taxon>Batrachia</taxon>
        <taxon>Caudata</taxon>
        <taxon>Salamandroidea</taxon>
        <taxon>Salamandridae</taxon>
        <taxon>Pleurodelinae</taxon>
        <taxon>Pleurodeles</taxon>
    </lineage>
</organism>
<name>A0AAV7TS17_PLEWA</name>
<evidence type="ECO:0000313" key="3">
    <source>
        <dbReference type="Proteomes" id="UP001066276"/>
    </source>
</evidence>
<evidence type="ECO:0000256" key="1">
    <source>
        <dbReference type="SAM" id="MobiDB-lite"/>
    </source>
</evidence>
<comment type="caution">
    <text evidence="2">The sequence shown here is derived from an EMBL/GenBank/DDBJ whole genome shotgun (WGS) entry which is preliminary data.</text>
</comment>
<sequence>MPSVAWTVNSGQIMADKCLSDEVAYLEEVYEEVGEFNDEVDPLQALDASVQHSIHKALTAALRPITAQLQLLTSFQVKDTPASSNSIKDSTDVPGNVKRR</sequence>
<keyword evidence="3" id="KW-1185">Reference proteome</keyword>
<accession>A0AAV7TS17</accession>